<dbReference type="Proteomes" id="UP000199476">
    <property type="component" value="Unassembled WGS sequence"/>
</dbReference>
<proteinExistence type="predicted"/>
<dbReference type="STRING" id="321763.SAMN04488692_12516"/>
<evidence type="ECO:0000313" key="2">
    <source>
        <dbReference type="EMBL" id="SDM29452.1"/>
    </source>
</evidence>
<dbReference type="OrthoDB" id="280278at2"/>
<evidence type="ECO:0000313" key="3">
    <source>
        <dbReference type="Proteomes" id="UP000199476"/>
    </source>
</evidence>
<sequence>MKKIAVPTEEGKVAAHFGRCPEYTLMQTENGEINKTQVIDNPGHKPGFLPRFLDDKGVDCIIAGGMGRRAINIFHDNDIEVVTGAEGEIESCVQAFLNDNLDEAGNICDHDQHHERGGHGCGH</sequence>
<dbReference type="PANTHER" id="PTHR42983:SF1">
    <property type="entry name" value="IRON-MOLYBDENUM PROTEIN"/>
    <property type="match status" value="1"/>
</dbReference>
<feature type="domain" description="Dinitrogenase iron-molybdenum cofactor biosynthesis" evidence="1">
    <location>
        <begin position="10"/>
        <end position="97"/>
    </location>
</feature>
<dbReference type="CDD" id="cd00851">
    <property type="entry name" value="MTH1175"/>
    <property type="match status" value="1"/>
</dbReference>
<dbReference type="PANTHER" id="PTHR42983">
    <property type="entry name" value="DINITROGENASE IRON-MOLYBDENUM COFACTOR PROTEIN-RELATED"/>
    <property type="match status" value="1"/>
</dbReference>
<dbReference type="Pfam" id="PF02579">
    <property type="entry name" value="Nitro_FeMo-Co"/>
    <property type="match status" value="1"/>
</dbReference>
<keyword evidence="3" id="KW-1185">Reference proteome</keyword>
<dbReference type="Gene3D" id="3.30.420.130">
    <property type="entry name" value="Dinitrogenase iron-molybdenum cofactor biosynthesis domain"/>
    <property type="match status" value="1"/>
</dbReference>
<gene>
    <name evidence="2" type="ORF">SAMN04488692_12516</name>
</gene>
<dbReference type="RefSeq" id="WP_089761688.1">
    <property type="nucleotide sequence ID" value="NZ_FNGO01000025.1"/>
</dbReference>
<dbReference type="InterPro" id="IPR036105">
    <property type="entry name" value="DiNase_FeMo-co_biosyn_sf"/>
</dbReference>
<accession>A0A1G9S207</accession>
<organism evidence="2 3">
    <name type="scientific">Halarsenatibacter silvermanii</name>
    <dbReference type="NCBI Taxonomy" id="321763"/>
    <lineage>
        <taxon>Bacteria</taxon>
        <taxon>Bacillati</taxon>
        <taxon>Bacillota</taxon>
        <taxon>Clostridia</taxon>
        <taxon>Halanaerobiales</taxon>
        <taxon>Halarsenatibacteraceae</taxon>
        <taxon>Halarsenatibacter</taxon>
    </lineage>
</organism>
<evidence type="ECO:0000259" key="1">
    <source>
        <dbReference type="Pfam" id="PF02579"/>
    </source>
</evidence>
<reference evidence="2 3" key="1">
    <citation type="submission" date="2016-10" db="EMBL/GenBank/DDBJ databases">
        <authorList>
            <person name="de Groot N.N."/>
        </authorList>
    </citation>
    <scope>NUCLEOTIDE SEQUENCE [LARGE SCALE GENOMIC DNA]</scope>
    <source>
        <strain evidence="2 3">SLAS-1</strain>
    </source>
</reference>
<dbReference type="InterPro" id="IPR003731">
    <property type="entry name" value="Di-Nase_FeMo-co_biosynth"/>
</dbReference>
<dbReference type="AlphaFoldDB" id="A0A1G9S207"/>
<dbReference type="SUPFAM" id="SSF53146">
    <property type="entry name" value="Nitrogenase accessory factor-like"/>
    <property type="match status" value="1"/>
</dbReference>
<name>A0A1G9S207_9FIRM</name>
<dbReference type="InterPro" id="IPR033913">
    <property type="entry name" value="MTH1175_dom"/>
</dbReference>
<dbReference type="EMBL" id="FNGO01000025">
    <property type="protein sequence ID" value="SDM29452.1"/>
    <property type="molecule type" value="Genomic_DNA"/>
</dbReference>
<protein>
    <submittedName>
        <fullName evidence="2">Predicted Fe-Mo cluster-binding protein, NifX family</fullName>
    </submittedName>
</protein>